<dbReference type="CDD" id="cd01949">
    <property type="entry name" value="GGDEF"/>
    <property type="match status" value="1"/>
</dbReference>
<dbReference type="SMART" id="SM00267">
    <property type="entry name" value="GGDEF"/>
    <property type="match status" value="1"/>
</dbReference>
<comment type="caution">
    <text evidence="3">The sequence shown here is derived from an EMBL/GenBank/DDBJ whole genome shotgun (WGS) entry which is preliminary data.</text>
</comment>
<dbReference type="Gene3D" id="3.30.70.270">
    <property type="match status" value="1"/>
</dbReference>
<feature type="transmembrane region" description="Helical" evidence="1">
    <location>
        <begin position="102"/>
        <end position="135"/>
    </location>
</feature>
<dbReference type="PROSITE" id="PS50887">
    <property type="entry name" value="GGDEF"/>
    <property type="match status" value="1"/>
</dbReference>
<dbReference type="SUPFAM" id="SSF55073">
    <property type="entry name" value="Nucleotide cyclase"/>
    <property type="match status" value="1"/>
</dbReference>
<dbReference type="Proteomes" id="UP000318834">
    <property type="component" value="Unassembled WGS sequence"/>
</dbReference>
<dbReference type="NCBIfam" id="TIGR00254">
    <property type="entry name" value="GGDEF"/>
    <property type="match status" value="1"/>
</dbReference>
<dbReference type="GO" id="GO:0052621">
    <property type="term" value="F:diguanylate cyclase activity"/>
    <property type="evidence" value="ECO:0007669"/>
    <property type="project" value="TreeGrafter"/>
</dbReference>
<dbReference type="InterPro" id="IPR000160">
    <property type="entry name" value="GGDEF_dom"/>
</dbReference>
<proteinExistence type="predicted"/>
<dbReference type="FunFam" id="3.30.70.270:FF:000001">
    <property type="entry name" value="Diguanylate cyclase domain protein"/>
    <property type="match status" value="1"/>
</dbReference>
<feature type="transmembrane region" description="Helical" evidence="1">
    <location>
        <begin position="155"/>
        <end position="174"/>
    </location>
</feature>
<sequence length="358" mass="39397">MGSIDKQKVKERGTLMGSAGLALALVVVCLLNYVGFRTISAAGCLWALGATALVQGALWLAVRMRWDERLVRWDPHFIYVPMIGATALLTLYIYLAPSMRMVLLMAWFGAPVLLAGLVGFAGLFAMSALMALSYLGAITLLARQGQPLSMPLESSVATMFILINVFTGVVFERLRRDRQERKVLRAKLAELAITDPLTGLYNRRHFEEILRAEVHRIGRYGGNCSLGMIDLDFFKNYNDTLGHLAGDALLRELAALLRGHLRVSDVLARYGGEEFGLIMINTPKDEAVQAMERLRALVEEYPFRGGSIQPFGRLTVSVGIASCPSDGVDYEELVRKADGALYAAKRMGRNQIQAALLA</sequence>
<evidence type="ECO:0000259" key="2">
    <source>
        <dbReference type="PROSITE" id="PS50887"/>
    </source>
</evidence>
<feature type="domain" description="GGDEF" evidence="2">
    <location>
        <begin position="222"/>
        <end position="357"/>
    </location>
</feature>
<evidence type="ECO:0000313" key="3">
    <source>
        <dbReference type="EMBL" id="TMI71847.1"/>
    </source>
</evidence>
<dbReference type="Pfam" id="PF00990">
    <property type="entry name" value="GGDEF"/>
    <property type="match status" value="1"/>
</dbReference>
<dbReference type="PANTHER" id="PTHR45138:SF9">
    <property type="entry name" value="DIGUANYLATE CYCLASE DGCM-RELATED"/>
    <property type="match status" value="1"/>
</dbReference>
<name>A0A537IL29_9BACT</name>
<dbReference type="EMBL" id="VBAP01000099">
    <property type="protein sequence ID" value="TMI71847.1"/>
    <property type="molecule type" value="Genomic_DNA"/>
</dbReference>
<dbReference type="PANTHER" id="PTHR45138">
    <property type="entry name" value="REGULATORY COMPONENTS OF SENSORY TRANSDUCTION SYSTEM"/>
    <property type="match status" value="1"/>
</dbReference>
<reference evidence="3 4" key="1">
    <citation type="journal article" date="2019" name="Nat. Microbiol.">
        <title>Mediterranean grassland soil C-N compound turnover is dependent on rainfall and depth, and is mediated by genomically divergent microorganisms.</title>
        <authorList>
            <person name="Diamond S."/>
            <person name="Andeer P.F."/>
            <person name="Li Z."/>
            <person name="Crits-Christoph A."/>
            <person name="Burstein D."/>
            <person name="Anantharaman K."/>
            <person name="Lane K.R."/>
            <person name="Thomas B.C."/>
            <person name="Pan C."/>
            <person name="Northen T.R."/>
            <person name="Banfield J.F."/>
        </authorList>
    </citation>
    <scope>NUCLEOTIDE SEQUENCE [LARGE SCALE GENOMIC DNA]</scope>
    <source>
        <strain evidence="3">NP_8</strain>
    </source>
</reference>
<dbReference type="InterPro" id="IPR050469">
    <property type="entry name" value="Diguanylate_Cyclase"/>
</dbReference>
<evidence type="ECO:0000313" key="4">
    <source>
        <dbReference type="Proteomes" id="UP000318834"/>
    </source>
</evidence>
<keyword evidence="1" id="KW-0812">Transmembrane</keyword>
<organism evidence="3 4">
    <name type="scientific">Candidatus Segetimicrobium genomatis</name>
    <dbReference type="NCBI Taxonomy" id="2569760"/>
    <lineage>
        <taxon>Bacteria</taxon>
        <taxon>Bacillati</taxon>
        <taxon>Candidatus Sysuimicrobiota</taxon>
        <taxon>Candidatus Sysuimicrobiia</taxon>
        <taxon>Candidatus Sysuimicrobiales</taxon>
        <taxon>Candidatus Segetimicrobiaceae</taxon>
        <taxon>Candidatus Segetimicrobium</taxon>
    </lineage>
</organism>
<accession>A0A537IL29</accession>
<dbReference type="InterPro" id="IPR043128">
    <property type="entry name" value="Rev_trsase/Diguanyl_cyclase"/>
</dbReference>
<gene>
    <name evidence="3" type="ORF">E6H05_11975</name>
</gene>
<keyword evidence="1" id="KW-1133">Transmembrane helix</keyword>
<dbReference type="GO" id="GO:0005886">
    <property type="term" value="C:plasma membrane"/>
    <property type="evidence" value="ECO:0007669"/>
    <property type="project" value="TreeGrafter"/>
</dbReference>
<evidence type="ECO:0000256" key="1">
    <source>
        <dbReference type="SAM" id="Phobius"/>
    </source>
</evidence>
<dbReference type="InterPro" id="IPR029787">
    <property type="entry name" value="Nucleotide_cyclase"/>
</dbReference>
<feature type="transmembrane region" description="Helical" evidence="1">
    <location>
        <begin position="43"/>
        <end position="62"/>
    </location>
</feature>
<dbReference type="GO" id="GO:0043709">
    <property type="term" value="P:cell adhesion involved in single-species biofilm formation"/>
    <property type="evidence" value="ECO:0007669"/>
    <property type="project" value="TreeGrafter"/>
</dbReference>
<feature type="transmembrane region" description="Helical" evidence="1">
    <location>
        <begin position="77"/>
        <end position="95"/>
    </location>
</feature>
<keyword evidence="1" id="KW-0472">Membrane</keyword>
<dbReference type="GO" id="GO:1902201">
    <property type="term" value="P:negative regulation of bacterial-type flagellum-dependent cell motility"/>
    <property type="evidence" value="ECO:0007669"/>
    <property type="project" value="TreeGrafter"/>
</dbReference>
<dbReference type="AlphaFoldDB" id="A0A537IL29"/>
<feature type="transmembrane region" description="Helical" evidence="1">
    <location>
        <begin position="15"/>
        <end position="36"/>
    </location>
</feature>
<protein>
    <submittedName>
        <fullName evidence="3">GGDEF domain-containing protein</fullName>
    </submittedName>
</protein>